<evidence type="ECO:0000313" key="2">
    <source>
        <dbReference type="EMBL" id="GGH04613.1"/>
    </source>
</evidence>
<dbReference type="EMBL" id="BMFS01000010">
    <property type="protein sequence ID" value="GGH04613.1"/>
    <property type="molecule type" value="Genomic_DNA"/>
</dbReference>
<keyword evidence="3" id="KW-1185">Reference proteome</keyword>
<accession>A0ABQ1XVT4</accession>
<evidence type="ECO:0000256" key="1">
    <source>
        <dbReference type="SAM" id="MobiDB-lite"/>
    </source>
</evidence>
<comment type="caution">
    <text evidence="2">The sequence shown here is derived from an EMBL/GenBank/DDBJ whole genome shotgun (WGS) entry which is preliminary data.</text>
</comment>
<feature type="region of interest" description="Disordered" evidence="1">
    <location>
        <begin position="14"/>
        <end position="39"/>
    </location>
</feature>
<sequence>MRKLSSAEMEIVCGGEKGDVKPHDNGPISHDQFKGQEPWGPFEAIGTVLDNPFSTGGAIIDWLWQDRADRAAEQREDGEWIPHLEPVGM</sequence>
<organism evidence="2 3">
    <name type="scientific">Glycocaulis albus</name>
    <dbReference type="NCBI Taxonomy" id="1382801"/>
    <lineage>
        <taxon>Bacteria</taxon>
        <taxon>Pseudomonadati</taxon>
        <taxon>Pseudomonadota</taxon>
        <taxon>Alphaproteobacteria</taxon>
        <taxon>Maricaulales</taxon>
        <taxon>Maricaulaceae</taxon>
        <taxon>Glycocaulis</taxon>
    </lineage>
</organism>
<gene>
    <name evidence="2" type="ORF">GCM10007420_21390</name>
</gene>
<reference evidence="3" key="1">
    <citation type="journal article" date="2019" name="Int. J. Syst. Evol. Microbiol.">
        <title>The Global Catalogue of Microorganisms (GCM) 10K type strain sequencing project: providing services to taxonomists for standard genome sequencing and annotation.</title>
        <authorList>
            <consortium name="The Broad Institute Genomics Platform"/>
            <consortium name="The Broad Institute Genome Sequencing Center for Infectious Disease"/>
            <person name="Wu L."/>
            <person name="Ma J."/>
        </authorList>
    </citation>
    <scope>NUCLEOTIDE SEQUENCE [LARGE SCALE GENOMIC DNA]</scope>
    <source>
        <strain evidence="3">CGMCC 1.12766</strain>
    </source>
</reference>
<dbReference type="Proteomes" id="UP000648722">
    <property type="component" value="Unassembled WGS sequence"/>
</dbReference>
<name>A0ABQ1XVT4_9PROT</name>
<protein>
    <submittedName>
        <fullName evidence="2">Uncharacterized protein</fullName>
    </submittedName>
</protein>
<proteinExistence type="predicted"/>
<dbReference type="RefSeq" id="WP_188452583.1">
    <property type="nucleotide sequence ID" value="NZ_BMFS01000010.1"/>
</dbReference>
<evidence type="ECO:0000313" key="3">
    <source>
        <dbReference type="Proteomes" id="UP000648722"/>
    </source>
</evidence>